<dbReference type="EMBL" id="MPRL01000016">
    <property type="protein sequence ID" value="OOZ40882.1"/>
    <property type="molecule type" value="Genomic_DNA"/>
</dbReference>
<accession>A0A1T2L750</accession>
<evidence type="ECO:0000256" key="1">
    <source>
        <dbReference type="ARBA" id="ARBA00004496"/>
    </source>
</evidence>
<gene>
    <name evidence="9" type="ORF">BOW53_05985</name>
</gene>
<dbReference type="AlphaFoldDB" id="A0A1T2L750"/>
<dbReference type="Proteomes" id="UP000191110">
    <property type="component" value="Unassembled WGS sequence"/>
</dbReference>
<name>A0A1T2L750_9GAMM</name>
<evidence type="ECO:0000256" key="6">
    <source>
        <dbReference type="ARBA" id="ARBA00022683"/>
    </source>
</evidence>
<sequence>MVGLLLITHNRTGNELLSTARTMLGNLPMPCYALAIDRDDDPEQIICGAHATIAELDQGDGLLILTDIYGSTPSNIANRLAVDIEARVVSGVNLPMVIRVLNYSDLNLQMLTEKAVSGGQDGVIRCKKMQEPDQDA</sequence>
<evidence type="ECO:0000313" key="9">
    <source>
        <dbReference type="EMBL" id="OOZ40882.1"/>
    </source>
</evidence>
<organism evidence="9 10">
    <name type="scientific">Solemya pervernicosa gill symbiont</name>
    <dbReference type="NCBI Taxonomy" id="642797"/>
    <lineage>
        <taxon>Bacteria</taxon>
        <taxon>Pseudomonadati</taxon>
        <taxon>Pseudomonadota</taxon>
        <taxon>Gammaproteobacteria</taxon>
        <taxon>sulfur-oxidizing symbionts</taxon>
    </lineage>
</organism>
<evidence type="ECO:0000259" key="8">
    <source>
        <dbReference type="PROSITE" id="PS51096"/>
    </source>
</evidence>
<dbReference type="OrthoDB" id="7065728at2"/>
<evidence type="ECO:0000256" key="3">
    <source>
        <dbReference type="ARBA" id="ARBA00022490"/>
    </source>
</evidence>
<dbReference type="RefSeq" id="WP_078483179.1">
    <property type="nucleotide sequence ID" value="NZ_MPRL01000016.1"/>
</dbReference>
<keyword evidence="6" id="KW-0598">Phosphotransferase system</keyword>
<dbReference type="GO" id="GO:0009401">
    <property type="term" value="P:phosphoenolpyruvate-dependent sugar phosphotransferase system"/>
    <property type="evidence" value="ECO:0007669"/>
    <property type="project" value="UniProtKB-KW"/>
</dbReference>
<dbReference type="PROSITE" id="PS51096">
    <property type="entry name" value="PTS_EIIA_TYPE_4"/>
    <property type="match status" value="1"/>
</dbReference>
<dbReference type="InterPro" id="IPR004701">
    <property type="entry name" value="PTS_EIIA_man-typ"/>
</dbReference>
<evidence type="ECO:0000256" key="4">
    <source>
        <dbReference type="ARBA" id="ARBA00022597"/>
    </source>
</evidence>
<dbReference type="InterPro" id="IPR051471">
    <property type="entry name" value="Bacterial_PTS_sugar_comp"/>
</dbReference>
<dbReference type="PANTHER" id="PTHR33799">
    <property type="entry name" value="PTS PERMEASE-RELATED-RELATED"/>
    <property type="match status" value="1"/>
</dbReference>
<keyword evidence="3" id="KW-0963">Cytoplasm</keyword>
<dbReference type="GO" id="GO:0005737">
    <property type="term" value="C:cytoplasm"/>
    <property type="evidence" value="ECO:0007669"/>
    <property type="project" value="UniProtKB-SubCell"/>
</dbReference>
<evidence type="ECO:0000313" key="10">
    <source>
        <dbReference type="Proteomes" id="UP000191110"/>
    </source>
</evidence>
<keyword evidence="2" id="KW-0813">Transport</keyword>
<dbReference type="PANTHER" id="PTHR33799:SF1">
    <property type="entry name" value="PTS SYSTEM MANNOSE-SPECIFIC EIIAB COMPONENT-RELATED"/>
    <property type="match status" value="1"/>
</dbReference>
<dbReference type="Gene3D" id="3.40.50.510">
    <property type="entry name" value="Phosphotransferase system, mannose-type IIA component"/>
    <property type="match status" value="1"/>
</dbReference>
<dbReference type="Pfam" id="PF03610">
    <property type="entry name" value="EIIA-man"/>
    <property type="match status" value="1"/>
</dbReference>
<proteinExistence type="predicted"/>
<dbReference type="GO" id="GO:0016020">
    <property type="term" value="C:membrane"/>
    <property type="evidence" value="ECO:0007669"/>
    <property type="project" value="InterPro"/>
</dbReference>
<feature type="domain" description="PTS EIIA type-4" evidence="8">
    <location>
        <begin position="1"/>
        <end position="123"/>
    </location>
</feature>
<evidence type="ECO:0000256" key="2">
    <source>
        <dbReference type="ARBA" id="ARBA00022448"/>
    </source>
</evidence>
<dbReference type="CDD" id="cd00006">
    <property type="entry name" value="PTS_IIA_man"/>
    <property type="match status" value="1"/>
</dbReference>
<keyword evidence="10" id="KW-1185">Reference proteome</keyword>
<keyword evidence="4" id="KW-0762">Sugar transport</keyword>
<comment type="caution">
    <text evidence="9">The sequence shown here is derived from an EMBL/GenBank/DDBJ whole genome shotgun (WGS) entry which is preliminary data.</text>
</comment>
<dbReference type="GO" id="GO:0016301">
    <property type="term" value="F:kinase activity"/>
    <property type="evidence" value="ECO:0007669"/>
    <property type="project" value="UniProtKB-KW"/>
</dbReference>
<comment type="subcellular location">
    <subcellularLocation>
        <location evidence="1">Cytoplasm</location>
    </subcellularLocation>
</comment>
<dbReference type="InterPro" id="IPR033887">
    <property type="entry name" value="PTS_IIA_man"/>
</dbReference>
<evidence type="ECO:0000256" key="7">
    <source>
        <dbReference type="ARBA" id="ARBA00022777"/>
    </source>
</evidence>
<reference evidence="9 10" key="1">
    <citation type="submission" date="2016-11" db="EMBL/GenBank/DDBJ databases">
        <title>Mixed transmission modes and dynamic genome evolution in an obligate animal-bacterial symbiosis.</title>
        <authorList>
            <person name="Russell S.L."/>
            <person name="Corbett-Detig R.B."/>
            <person name="Cavanaugh C.M."/>
        </authorList>
    </citation>
    <scope>NUCLEOTIDE SEQUENCE [LARGE SCALE GENOMIC DNA]</scope>
    <source>
        <strain evidence="9">Sveles-Q1</strain>
    </source>
</reference>
<keyword evidence="5" id="KW-0808">Transferase</keyword>
<dbReference type="InterPro" id="IPR036662">
    <property type="entry name" value="PTS_EIIA_man-typ_sf"/>
</dbReference>
<dbReference type="SUPFAM" id="SSF53062">
    <property type="entry name" value="PTS system fructose IIA component-like"/>
    <property type="match status" value="1"/>
</dbReference>
<keyword evidence="7" id="KW-0418">Kinase</keyword>
<evidence type="ECO:0000256" key="5">
    <source>
        <dbReference type="ARBA" id="ARBA00022679"/>
    </source>
</evidence>
<protein>
    <submittedName>
        <fullName evidence="9">PTS fructose transporter subunit IIA</fullName>
    </submittedName>
</protein>